<dbReference type="EMBL" id="CABWMC010000004">
    <property type="protein sequence ID" value="VXB87150.1"/>
    <property type="molecule type" value="Genomic_DNA"/>
</dbReference>
<reference evidence="1 2" key="1">
    <citation type="submission" date="2019-10" db="EMBL/GenBank/DDBJ databases">
        <authorList>
            <person name="Karimi E."/>
        </authorList>
    </citation>
    <scope>NUCLEOTIDE SEQUENCE [LARGE SCALE GENOMIC DNA]</scope>
    <source>
        <strain evidence="1">Bacillus sp. 71</strain>
    </source>
</reference>
<sequence>MHIYTKRILKYKNVVSIRDRVFDKITHVDNYLLTCDLNYPHVIHKLWIK</sequence>
<accession>A0A653UI52</accession>
<organism evidence="1 2">
    <name type="scientific">Bacillus mycoides</name>
    <dbReference type="NCBI Taxonomy" id="1405"/>
    <lineage>
        <taxon>Bacteria</taxon>
        <taxon>Bacillati</taxon>
        <taxon>Bacillota</taxon>
        <taxon>Bacilli</taxon>
        <taxon>Bacillales</taxon>
        <taxon>Bacillaceae</taxon>
        <taxon>Bacillus</taxon>
        <taxon>Bacillus cereus group</taxon>
    </lineage>
</organism>
<gene>
    <name evidence="1" type="ORF">BACI71_120599</name>
</gene>
<evidence type="ECO:0000313" key="2">
    <source>
        <dbReference type="Proteomes" id="UP000437562"/>
    </source>
</evidence>
<dbReference type="Proteomes" id="UP000437562">
    <property type="component" value="Unassembled WGS sequence"/>
</dbReference>
<name>A0A653UI52_BACMY</name>
<dbReference type="AlphaFoldDB" id="A0A653UI52"/>
<proteinExistence type="predicted"/>
<protein>
    <submittedName>
        <fullName evidence="1">Uncharacterized protein</fullName>
    </submittedName>
</protein>
<evidence type="ECO:0000313" key="1">
    <source>
        <dbReference type="EMBL" id="VXB87150.1"/>
    </source>
</evidence>